<evidence type="ECO:0000256" key="1">
    <source>
        <dbReference type="SAM" id="Phobius"/>
    </source>
</evidence>
<feature type="transmembrane region" description="Helical" evidence="1">
    <location>
        <begin position="57"/>
        <end position="89"/>
    </location>
</feature>
<dbReference type="Pfam" id="PF09922">
    <property type="entry name" value="LiaF-like_C"/>
    <property type="match status" value="1"/>
</dbReference>
<protein>
    <submittedName>
        <fullName evidence="3">Cell wall-active antibiotics response protein</fullName>
    </submittedName>
</protein>
<dbReference type="InterPro" id="IPR024425">
    <property type="entry name" value="LiaF-like_C"/>
</dbReference>
<sequence length="248" mass="28322">MLNKMKTDYMGWIFLIGIVLLFLEISFKGGGLLFPLAFSVVLIYLGRKFTKRTIGKILFFTGLISLIITVLNMFVFKFFLFAILIYFLLLYYQSKKNPDWINPIITNEGFDEEQVHKEPLLKSGHLFQNKLFGHQQTGEQVYEWNSVNVQSGVGDTVIDLSRTILPKGDAVISLRNIVGNITVLIPYGIEIRVHHSVMAGRARIFENKPESRVFNQIHSFQTAGFDEADHKVHIITSILVGDLEVKRV</sequence>
<accession>A0A109MZG7</accession>
<dbReference type="PIRSF" id="PIRSF031509">
    <property type="entry name" value="Cell_wall_LiaF/YvqF"/>
    <property type="match status" value="1"/>
</dbReference>
<keyword evidence="1" id="KW-1133">Transmembrane helix</keyword>
<reference evidence="3 4" key="1">
    <citation type="submission" date="2015-11" db="EMBL/GenBank/DDBJ databases">
        <title>Genome Sequence of Bacillus simplex strain VanAntwerpen2.</title>
        <authorList>
            <person name="Couger M.B."/>
        </authorList>
    </citation>
    <scope>NUCLEOTIDE SEQUENCE [LARGE SCALE GENOMIC DNA]</scope>
    <source>
        <strain evidence="3 4">VanAntwerpen02</strain>
    </source>
</reference>
<dbReference type="GO" id="GO:0016020">
    <property type="term" value="C:membrane"/>
    <property type="evidence" value="ECO:0007669"/>
    <property type="project" value="InterPro"/>
</dbReference>
<evidence type="ECO:0000259" key="2">
    <source>
        <dbReference type="Pfam" id="PF09922"/>
    </source>
</evidence>
<organism evidence="3 4">
    <name type="scientific">Peribacillus simplex</name>
    <dbReference type="NCBI Taxonomy" id="1478"/>
    <lineage>
        <taxon>Bacteria</taxon>
        <taxon>Bacillati</taxon>
        <taxon>Bacillota</taxon>
        <taxon>Bacilli</taxon>
        <taxon>Bacillales</taxon>
        <taxon>Bacillaceae</taxon>
        <taxon>Peribacillus</taxon>
    </lineage>
</organism>
<dbReference type="NCBIfam" id="NF040535">
    <property type="entry name" value="LiaF_C_term"/>
    <property type="match status" value="1"/>
</dbReference>
<comment type="caution">
    <text evidence="3">The sequence shown here is derived from an EMBL/GenBank/DDBJ whole genome shotgun (WGS) entry which is preliminary data.</text>
</comment>
<feature type="domain" description="Cell wall-active antibiotics response LiaF-like C-terminal" evidence="2">
    <location>
        <begin position="132"/>
        <end position="245"/>
    </location>
</feature>
<keyword evidence="4" id="KW-1185">Reference proteome</keyword>
<dbReference type="AlphaFoldDB" id="A0A109MZG7"/>
<evidence type="ECO:0000313" key="4">
    <source>
        <dbReference type="Proteomes" id="UP000064189"/>
    </source>
</evidence>
<dbReference type="EMBL" id="LNNH01000014">
    <property type="protein sequence ID" value="KWW20674.1"/>
    <property type="molecule type" value="Genomic_DNA"/>
</dbReference>
<gene>
    <name evidence="3" type="ORF">AS888_18045</name>
</gene>
<keyword evidence="1" id="KW-0812">Transmembrane</keyword>
<dbReference type="InterPro" id="IPR047793">
    <property type="entry name" value="LiaF_C"/>
</dbReference>
<dbReference type="RefSeq" id="WP_061141899.1">
    <property type="nucleotide sequence ID" value="NZ_LNNH01000014.1"/>
</dbReference>
<feature type="transmembrane region" description="Helical" evidence="1">
    <location>
        <begin position="12"/>
        <end position="45"/>
    </location>
</feature>
<dbReference type="InterPro" id="IPR016975">
    <property type="entry name" value="Cell_wall_LiaF"/>
</dbReference>
<keyword evidence="1" id="KW-0472">Membrane</keyword>
<proteinExistence type="predicted"/>
<name>A0A109MZG7_9BACI</name>
<dbReference type="Proteomes" id="UP000064189">
    <property type="component" value="Unassembled WGS sequence"/>
</dbReference>
<evidence type="ECO:0000313" key="3">
    <source>
        <dbReference type="EMBL" id="KWW20674.1"/>
    </source>
</evidence>